<proteinExistence type="predicted"/>
<protein>
    <submittedName>
        <fullName evidence="2">Uncharacterized protein</fullName>
    </submittedName>
</protein>
<dbReference type="EMBL" id="CAJNNV010031310">
    <property type="protein sequence ID" value="CAE8635573.1"/>
    <property type="molecule type" value="Genomic_DNA"/>
</dbReference>
<reference evidence="2" key="1">
    <citation type="submission" date="2021-02" db="EMBL/GenBank/DDBJ databases">
        <authorList>
            <person name="Dougan E. K."/>
            <person name="Rhodes N."/>
            <person name="Thang M."/>
            <person name="Chan C."/>
        </authorList>
    </citation>
    <scope>NUCLEOTIDE SEQUENCE</scope>
</reference>
<organism evidence="2 3">
    <name type="scientific">Polarella glacialis</name>
    <name type="common">Dinoflagellate</name>
    <dbReference type="NCBI Taxonomy" id="89957"/>
    <lineage>
        <taxon>Eukaryota</taxon>
        <taxon>Sar</taxon>
        <taxon>Alveolata</taxon>
        <taxon>Dinophyceae</taxon>
        <taxon>Suessiales</taxon>
        <taxon>Suessiaceae</taxon>
        <taxon>Polarella</taxon>
    </lineage>
</organism>
<gene>
    <name evidence="2" type="ORF">PGLA1383_LOCUS51168</name>
</gene>
<name>A0A813HDG5_POLGL</name>
<comment type="caution">
    <text evidence="2">The sequence shown here is derived from an EMBL/GenBank/DDBJ whole genome shotgun (WGS) entry which is preliminary data.</text>
</comment>
<accession>A0A813HDG5</accession>
<feature type="chain" id="PRO_5032530760" evidence="1">
    <location>
        <begin position="29"/>
        <end position="316"/>
    </location>
</feature>
<evidence type="ECO:0000256" key="1">
    <source>
        <dbReference type="SAM" id="SignalP"/>
    </source>
</evidence>
<sequence>MAACAATRGLMAFRVAAAMLAFLGFAVGSPGGSALQNTTGACRGDSDQKIWRSGGEYNFGGAATGCGRRCYLSGSCSAVCLAEQEGYSANCSSCMGSLVSCTASQCLKACWDVESCVTCIQTNCTPAFTNCSGLEVLSSAQAPSSSCSPAFGNCSGLQILASALAQDRPNSVRAALCAPRSTEDGGACKGQADQKIWKSGGDRDFAGVSAACGRRCLGRKSCSSDCVVKEKGYSQSCGRCMGTLISCSVSKCLVACWPDGADTCKQCVQNTCNPAFASCSGLGNPATASKNASALPPPGSKASGLQGGALRCIGCR</sequence>
<feature type="signal peptide" evidence="1">
    <location>
        <begin position="1"/>
        <end position="28"/>
    </location>
</feature>
<dbReference type="AlphaFoldDB" id="A0A813HDG5"/>
<evidence type="ECO:0000313" key="2">
    <source>
        <dbReference type="EMBL" id="CAE8635573.1"/>
    </source>
</evidence>
<keyword evidence="3" id="KW-1185">Reference proteome</keyword>
<keyword evidence="1" id="KW-0732">Signal</keyword>
<dbReference type="Proteomes" id="UP000654075">
    <property type="component" value="Unassembled WGS sequence"/>
</dbReference>
<evidence type="ECO:0000313" key="3">
    <source>
        <dbReference type="Proteomes" id="UP000654075"/>
    </source>
</evidence>